<dbReference type="Gene3D" id="2.170.120.20">
    <property type="entry name" value="Ribosomal protein L25, beta domain"/>
    <property type="match status" value="1"/>
</dbReference>
<protein>
    <recommendedName>
        <fullName evidence="5">Large ribosomal subunit protein bL25</fullName>
    </recommendedName>
    <alternativeName>
        <fullName evidence="5">General stress protein CTC</fullName>
    </alternativeName>
</protein>
<dbReference type="Gene3D" id="2.40.240.10">
    <property type="entry name" value="Ribosomal Protein L25, Chain P"/>
    <property type="match status" value="1"/>
</dbReference>
<evidence type="ECO:0000256" key="4">
    <source>
        <dbReference type="ARBA" id="ARBA00023274"/>
    </source>
</evidence>
<feature type="region of interest" description="Disordered" evidence="6">
    <location>
        <begin position="189"/>
        <end position="234"/>
    </location>
</feature>
<comment type="subunit">
    <text evidence="5">Part of the 50S ribosomal subunit; part of the 5S rRNA/L5/L18/L25 subcomplex. Contacts the 5S rRNA. Binds to the 5S rRNA independently of L5 and L18.</text>
</comment>
<feature type="compositionally biased region" description="Acidic residues" evidence="6">
    <location>
        <begin position="192"/>
        <end position="212"/>
    </location>
</feature>
<keyword evidence="2 5" id="KW-0694">RNA-binding</keyword>
<dbReference type="InterPro" id="IPR001021">
    <property type="entry name" value="Ribosomal_bL25_long"/>
</dbReference>
<dbReference type="Pfam" id="PF14693">
    <property type="entry name" value="Ribosomal_TL5_C"/>
    <property type="match status" value="1"/>
</dbReference>
<dbReference type="Proteomes" id="UP000198242">
    <property type="component" value="Chromosome I"/>
</dbReference>
<dbReference type="GO" id="GO:0022625">
    <property type="term" value="C:cytosolic large ribosomal subunit"/>
    <property type="evidence" value="ECO:0007669"/>
    <property type="project" value="TreeGrafter"/>
</dbReference>
<feature type="compositionally biased region" description="Low complexity" evidence="6">
    <location>
        <begin position="213"/>
        <end position="225"/>
    </location>
</feature>
<dbReference type="InterPro" id="IPR029751">
    <property type="entry name" value="Ribosomal_L25_dom"/>
</dbReference>
<dbReference type="HAMAP" id="MF_01334">
    <property type="entry name" value="Ribosomal_bL25_CTC"/>
    <property type="match status" value="1"/>
</dbReference>
<feature type="region of interest" description="Disordered" evidence="6">
    <location>
        <begin position="1"/>
        <end position="25"/>
    </location>
</feature>
<keyword evidence="10" id="KW-1185">Reference proteome</keyword>
<dbReference type="PANTHER" id="PTHR33284">
    <property type="entry name" value="RIBOSOMAL PROTEIN L25/GLN-TRNA SYNTHETASE, ANTI-CODON-BINDING DOMAIN-CONTAINING PROTEIN"/>
    <property type="match status" value="1"/>
</dbReference>
<dbReference type="SUPFAM" id="SSF50715">
    <property type="entry name" value="Ribosomal protein L25-like"/>
    <property type="match status" value="1"/>
</dbReference>
<dbReference type="InterPro" id="IPR011035">
    <property type="entry name" value="Ribosomal_bL25/Gln-tRNA_synth"/>
</dbReference>
<dbReference type="NCBIfam" id="NF004131">
    <property type="entry name" value="PRK05618.2-1"/>
    <property type="match status" value="1"/>
</dbReference>
<gene>
    <name evidence="5" type="primary">rplY</name>
    <name evidence="5" type="synonym">ctc</name>
    <name evidence="9" type="ORF">GA0074695_6260</name>
</gene>
<dbReference type="OrthoDB" id="5242980at2"/>
<evidence type="ECO:0000313" key="9">
    <source>
        <dbReference type="EMBL" id="SCF37463.1"/>
    </source>
</evidence>
<feature type="domain" description="Large ribosomal subunit protein bL25 L25" evidence="7">
    <location>
        <begin position="6"/>
        <end position="93"/>
    </location>
</feature>
<evidence type="ECO:0000256" key="1">
    <source>
        <dbReference type="ARBA" id="ARBA00022730"/>
    </source>
</evidence>
<dbReference type="Pfam" id="PF01386">
    <property type="entry name" value="Ribosomal_L25p"/>
    <property type="match status" value="1"/>
</dbReference>
<keyword evidence="1 5" id="KW-0699">rRNA-binding</keyword>
<evidence type="ECO:0000256" key="6">
    <source>
        <dbReference type="SAM" id="MobiDB-lite"/>
    </source>
</evidence>
<name>A0A1C4ZWX6_MICVI</name>
<comment type="function">
    <text evidence="5">This is one of the proteins that binds to the 5S RNA in the ribosome where it forms part of the central protuberance.</text>
</comment>
<dbReference type="CDD" id="cd00495">
    <property type="entry name" value="Ribosomal_L25_TL5_CTC"/>
    <property type="match status" value="1"/>
</dbReference>
<dbReference type="AlphaFoldDB" id="A0A1C4ZWX6"/>
<reference evidence="10" key="1">
    <citation type="submission" date="2016-06" db="EMBL/GenBank/DDBJ databases">
        <authorList>
            <person name="Varghese N."/>
            <person name="Submissions Spin"/>
        </authorList>
    </citation>
    <scope>NUCLEOTIDE SEQUENCE [LARGE SCALE GENOMIC DNA]</scope>
    <source>
        <strain evidence="10">DSM 43909</strain>
    </source>
</reference>
<dbReference type="GO" id="GO:0006412">
    <property type="term" value="P:translation"/>
    <property type="evidence" value="ECO:0007669"/>
    <property type="project" value="UniProtKB-UniRule"/>
</dbReference>
<dbReference type="RefSeq" id="WP_089009441.1">
    <property type="nucleotide sequence ID" value="NZ_LT607411.1"/>
</dbReference>
<evidence type="ECO:0000259" key="8">
    <source>
        <dbReference type="Pfam" id="PF14693"/>
    </source>
</evidence>
<dbReference type="GO" id="GO:0003735">
    <property type="term" value="F:structural constituent of ribosome"/>
    <property type="evidence" value="ECO:0007669"/>
    <property type="project" value="InterPro"/>
</dbReference>
<proteinExistence type="inferred from homology"/>
<evidence type="ECO:0000256" key="5">
    <source>
        <dbReference type="HAMAP-Rule" id="MF_01334"/>
    </source>
</evidence>
<feature type="domain" description="Large ribosomal subunit protein bL25 beta" evidence="8">
    <location>
        <begin position="101"/>
        <end position="180"/>
    </location>
</feature>
<comment type="similarity">
    <text evidence="5">Belongs to the bacterial ribosomal protein bL25 family. CTC subfamily.</text>
</comment>
<dbReference type="InterPro" id="IPR037121">
    <property type="entry name" value="Ribosomal_bL25_C"/>
</dbReference>
<dbReference type="GO" id="GO:0008097">
    <property type="term" value="F:5S rRNA binding"/>
    <property type="evidence" value="ECO:0007669"/>
    <property type="project" value="InterPro"/>
</dbReference>
<accession>A0A1C4ZWX6</accession>
<dbReference type="PANTHER" id="PTHR33284:SF1">
    <property type="entry name" value="RIBOSOMAL PROTEIN L25_GLN-TRNA SYNTHETASE, ANTI-CODON-BINDING DOMAIN-CONTAINING PROTEIN"/>
    <property type="match status" value="1"/>
</dbReference>
<evidence type="ECO:0000313" key="10">
    <source>
        <dbReference type="Proteomes" id="UP000198242"/>
    </source>
</evidence>
<organism evidence="9 10">
    <name type="scientific">Micromonospora viridifaciens</name>
    <dbReference type="NCBI Taxonomy" id="1881"/>
    <lineage>
        <taxon>Bacteria</taxon>
        <taxon>Bacillati</taxon>
        <taxon>Actinomycetota</taxon>
        <taxon>Actinomycetes</taxon>
        <taxon>Micromonosporales</taxon>
        <taxon>Micromonosporaceae</taxon>
        <taxon>Micromonospora</taxon>
    </lineage>
</organism>
<sequence>MSEVKISAEPRTEFGKGGARRTRRAGKVPAVLYGHGEKPKHIALPAREFAAAIRKGGANQLFAIEVSDGTQVLALPKAIQRDPIKDTFEHVDLLLVRRGEKVTVEVPVELTGEAAKDTLIVHDHDTLAVTADATKVPDHLEASIEGAEPGVQVTAADVALPAGVELAADPELPVATVTAAPTAEQLEATLPEVEEADEEIEAGVGEETESSEGAEAGVPAAAGGEESAEAKTEA</sequence>
<dbReference type="EMBL" id="LT607411">
    <property type="protein sequence ID" value="SCF37463.1"/>
    <property type="molecule type" value="Genomic_DNA"/>
</dbReference>
<dbReference type="InterPro" id="IPR020930">
    <property type="entry name" value="Ribosomal_uL5_bac-type"/>
</dbReference>
<evidence type="ECO:0000256" key="2">
    <source>
        <dbReference type="ARBA" id="ARBA00022884"/>
    </source>
</evidence>
<evidence type="ECO:0000256" key="3">
    <source>
        <dbReference type="ARBA" id="ARBA00022980"/>
    </source>
</evidence>
<evidence type="ECO:0000259" key="7">
    <source>
        <dbReference type="Pfam" id="PF01386"/>
    </source>
</evidence>
<keyword evidence="3 5" id="KW-0689">Ribosomal protein</keyword>
<dbReference type="NCBIfam" id="TIGR00731">
    <property type="entry name" value="bL25_bact_ctc"/>
    <property type="match status" value="1"/>
</dbReference>
<dbReference type="InterPro" id="IPR020057">
    <property type="entry name" value="Ribosomal_bL25_b-dom"/>
</dbReference>
<dbReference type="InterPro" id="IPR020056">
    <property type="entry name" value="Rbsml_bL25/Gln-tRNA_synth_N"/>
</dbReference>
<keyword evidence="4 5" id="KW-0687">Ribonucleoprotein</keyword>
<feature type="compositionally biased region" description="Basic and acidic residues" evidence="6">
    <location>
        <begin position="1"/>
        <end position="14"/>
    </location>
</feature>